<protein>
    <recommendedName>
        <fullName evidence="4">Phospho-2-dehydro-3-deoxyheptonate aldolase</fullName>
        <ecNumber evidence="4">2.5.1.54</ecNumber>
    </recommendedName>
</protein>
<dbReference type="EC" id="2.5.1.54" evidence="4"/>
<evidence type="ECO:0000256" key="2">
    <source>
        <dbReference type="ARBA" id="ARBA00022679"/>
    </source>
</evidence>
<dbReference type="GO" id="GO:0008652">
    <property type="term" value="P:amino acid biosynthetic process"/>
    <property type="evidence" value="ECO:0007669"/>
    <property type="project" value="UniProtKB-KW"/>
</dbReference>
<dbReference type="SUPFAM" id="SSF51569">
    <property type="entry name" value="Aldolase"/>
    <property type="match status" value="1"/>
</dbReference>
<feature type="binding site" evidence="3">
    <location>
        <begin position="326"/>
        <end position="327"/>
    </location>
    <ligand>
        <name>phosphoenolpyruvate</name>
        <dbReference type="ChEBI" id="CHEBI:58702"/>
    </ligand>
</feature>
<gene>
    <name evidence="6" type="ordered locus">RMDY18_13690</name>
</gene>
<dbReference type="GO" id="GO:0003849">
    <property type="term" value="F:3-deoxy-7-phosphoheptulonate synthase activity"/>
    <property type="evidence" value="ECO:0007669"/>
    <property type="project" value="UniProtKB-EC"/>
</dbReference>
<comment type="similarity">
    <text evidence="1 4">Belongs to the class-II DAHP synthase family.</text>
</comment>
<dbReference type="PANTHER" id="PTHR21337">
    <property type="entry name" value="PHOSPHO-2-DEHYDRO-3-DEOXYHEPTONATE ALDOLASE 1, 2"/>
    <property type="match status" value="1"/>
</dbReference>
<comment type="catalytic activity">
    <reaction evidence="4">
        <text>D-erythrose 4-phosphate + phosphoenolpyruvate + H2O = 7-phospho-2-dehydro-3-deoxy-D-arabino-heptonate + phosphate</text>
        <dbReference type="Rhea" id="RHEA:14717"/>
        <dbReference type="ChEBI" id="CHEBI:15377"/>
        <dbReference type="ChEBI" id="CHEBI:16897"/>
        <dbReference type="ChEBI" id="CHEBI:43474"/>
        <dbReference type="ChEBI" id="CHEBI:58394"/>
        <dbReference type="ChEBI" id="CHEBI:58702"/>
        <dbReference type="EC" id="2.5.1.54"/>
    </reaction>
</comment>
<reference evidence="6 7" key="3">
    <citation type="journal article" date="2010" name="Sequencing">
        <title>Complete Genome Sequence of Rothia mucilaginosa DY-18: A Clinical Isolate with Dense Meshwork-Like Structures from a Persistent Apical Periodontitis Lesion.</title>
        <authorList>
            <person name="Yamane K."/>
            <person name="Nambu T."/>
            <person name="Yamanaka T."/>
            <person name="Mashimo C."/>
            <person name="Sugimori C."/>
            <person name="Leung K.-P."/>
            <person name="Fukushima H."/>
        </authorList>
    </citation>
    <scope>NUCLEOTIDE SEQUENCE [LARGE SCALE GENOMIC DNA]</scope>
    <source>
        <strain evidence="6 7">DY-18</strain>
    </source>
</reference>
<dbReference type="EMBL" id="AP011540">
    <property type="protein sequence ID" value="BAI65201.1"/>
    <property type="molecule type" value="Genomic_DNA"/>
</dbReference>
<feature type="binding site" evidence="3">
    <location>
        <position position="454"/>
    </location>
    <ligand>
        <name>Mn(2+)</name>
        <dbReference type="ChEBI" id="CHEBI:29035"/>
    </ligand>
</feature>
<keyword evidence="2 4" id="KW-0808">Transferase</keyword>
<name>D2NU75_ROTMD</name>
<reference evidence="7" key="1">
    <citation type="submission" date="2009-07" db="EMBL/GenBank/DDBJ databases">
        <title>Complete genome sequence of Rothia mucilaginosa DJ.</title>
        <authorList>
            <person name="Yamane K."/>
            <person name="Nambu T."/>
            <person name="Mashimo C."/>
            <person name="Sugimori C."/>
            <person name="Yamanaka T."/>
            <person name="Leung K."/>
            <person name="Fukushima H."/>
        </authorList>
    </citation>
    <scope>NUCLEOTIDE SEQUENCE [LARGE SCALE GENOMIC DNA]</scope>
    <source>
        <strain evidence="7">DY-18</strain>
    </source>
</reference>
<keyword evidence="3" id="KW-0464">Manganese</keyword>
<dbReference type="Proteomes" id="UP000001883">
    <property type="component" value="Chromosome"/>
</dbReference>
<dbReference type="NCBIfam" id="TIGR01358">
    <property type="entry name" value="DAHP_synth_II"/>
    <property type="match status" value="1"/>
</dbReference>
<evidence type="ECO:0000313" key="6">
    <source>
        <dbReference type="EMBL" id="BAI65201.1"/>
    </source>
</evidence>
<feature type="binding site" evidence="3">
    <location>
        <position position="349"/>
    </location>
    <ligand>
        <name>phosphoenolpyruvate</name>
        <dbReference type="ChEBI" id="CHEBI:58702"/>
    </ligand>
</feature>
<evidence type="ECO:0000256" key="4">
    <source>
        <dbReference type="RuleBase" id="RU363071"/>
    </source>
</evidence>
<dbReference type="Gene3D" id="3.20.20.70">
    <property type="entry name" value="Aldolase class I"/>
    <property type="match status" value="1"/>
</dbReference>
<evidence type="ECO:0000256" key="1">
    <source>
        <dbReference type="ARBA" id="ARBA00008911"/>
    </source>
</evidence>
<dbReference type="KEGG" id="rmu:RMDY18_13690"/>
<feature type="binding site" evidence="3">
    <location>
        <position position="380"/>
    </location>
    <ligand>
        <name>phosphoenolpyruvate</name>
        <dbReference type="ChEBI" id="CHEBI:58702"/>
    </ligand>
</feature>
<feature type="compositionally biased region" description="Polar residues" evidence="5">
    <location>
        <begin position="53"/>
        <end position="64"/>
    </location>
</feature>
<dbReference type="InterPro" id="IPR013785">
    <property type="entry name" value="Aldolase_TIM"/>
</dbReference>
<feature type="region of interest" description="Disordered" evidence="5">
    <location>
        <begin position="1"/>
        <end position="67"/>
    </location>
</feature>
<dbReference type="InterPro" id="IPR002480">
    <property type="entry name" value="DAHP_synth_2"/>
</dbReference>
<keyword evidence="3" id="KW-0170">Cobalt</keyword>
<sequence length="507" mass="55701">MYLTAGLGVEASKSTIRSIQPEESQASTPHTARRAPETAAESENAQDHPNGVKMSNQNLSTSQAPDHGLDTWRQLHIDQQPTWSEHEDFESTIAELNSVPPLVFAGEVDAMRQALGEVAEGRAFLLQGGDCAETFAGATADKISGRVKTILQMSAVLTYGASMPVVKMGRMAGQFSKPRSADMETRGDITLPSFRGETVNGFDFTPEARVHDPKRMLRGYHTSASTLNLVRAFTKGGFADLRAVHQWNRGFTSNPAHERYEKTASEIGRALKFMEACGVNFEALKTTDMYVGHEALVMDYERALTRIDSRTQLPYDTSAHFLWIGERTRGVNDAHVDFLSKVRNPIGVKLGPTTTAEDALALIDKLDPNREPGRLTFITRMGAKNIREKLPAIVEGVQAEGAKVVWVTDPMHGNTISVPSGYKTRRFDDVLDEVRGFFEVHEALGSFPGGIHVEMTGDDVTECLGGSDAIDEAALADRYESLCDPRLNHSQSLEIAFLVSEYLKNRA</sequence>
<dbReference type="AlphaFoldDB" id="D2NU75"/>
<keyword evidence="4" id="KW-0057">Aromatic amino acid biosynthesis</keyword>
<keyword evidence="4" id="KW-0028">Amino-acid biosynthesis</keyword>
<proteinExistence type="inferred from homology"/>
<dbReference type="GO" id="GO:0009073">
    <property type="term" value="P:aromatic amino acid family biosynthetic process"/>
    <property type="evidence" value="ECO:0007669"/>
    <property type="project" value="UniProtKB-KW"/>
</dbReference>
<dbReference type="HOGENOM" id="CLU_026885_0_1_11"/>
<evidence type="ECO:0000313" key="7">
    <source>
        <dbReference type="Proteomes" id="UP000001883"/>
    </source>
</evidence>
<dbReference type="GO" id="GO:0009423">
    <property type="term" value="P:chorismate biosynthetic process"/>
    <property type="evidence" value="ECO:0007669"/>
    <property type="project" value="UniProtKB-UniPathway"/>
</dbReference>
<evidence type="ECO:0000256" key="3">
    <source>
        <dbReference type="PIRSR" id="PIRSR602480-1"/>
    </source>
</evidence>
<feature type="compositionally biased region" description="Polar residues" evidence="5">
    <location>
        <begin position="12"/>
        <end position="30"/>
    </location>
</feature>
<feature type="binding site" evidence="3">
    <location>
        <position position="170"/>
    </location>
    <ligand>
        <name>phosphoenolpyruvate</name>
        <dbReference type="ChEBI" id="CHEBI:58702"/>
    </ligand>
</feature>
<reference evidence="6 7" key="2">
    <citation type="journal article" date="2010" name="J Osaka Dent Univ">
        <title>Isolation and identification of Rothia mucilaginosa from persistent apical periodontitis lesions.</title>
        <authorList>
            <person name="Yamane K."/>
            <person name="Yoshida M."/>
            <person name="Fujihira T."/>
            <person name="Baba T."/>
            <person name="Tsuji N."/>
            <person name="Hayashi H."/>
            <person name="Sugimori C."/>
            <person name="Yamanaka T."/>
            <person name="Mashimo C."/>
            <person name="Nambu T."/>
            <person name="Kawai H."/>
            <person name="Fukushima H."/>
        </authorList>
    </citation>
    <scope>NUCLEOTIDE SEQUENCE [LARGE SCALE GENOMIC DNA]</scope>
    <source>
        <strain evidence="6 7">DY-18</strain>
    </source>
</reference>
<comment type="cofactor">
    <cofactor evidence="3">
        <name>Mn(2+)</name>
        <dbReference type="ChEBI" id="CHEBI:29035"/>
    </cofactor>
    <cofactor evidence="3">
        <name>Co(2+)</name>
        <dbReference type="ChEBI" id="CHEBI:48828"/>
    </cofactor>
    <cofactor evidence="3">
        <name>Cd(2+)</name>
        <dbReference type="ChEBI" id="CHEBI:48775"/>
    </cofactor>
    <text evidence="3">Binds 1 divalent cation per subunit. The enzyme is active with manganese, cobalt or cadmium ions.</text>
</comment>
<keyword evidence="7" id="KW-1185">Reference proteome</keyword>
<dbReference type="STRING" id="680646.RMDY18_13690"/>
<dbReference type="eggNOG" id="COG3200">
    <property type="taxonomic scope" value="Bacteria"/>
</dbReference>
<dbReference type="Pfam" id="PF01474">
    <property type="entry name" value="DAHP_synth_2"/>
    <property type="match status" value="1"/>
</dbReference>
<dbReference type="UniPathway" id="UPA00053">
    <property type="reaction ID" value="UER00084"/>
</dbReference>
<keyword evidence="3" id="KW-0104">Cadmium</keyword>
<evidence type="ECO:0000256" key="5">
    <source>
        <dbReference type="SAM" id="MobiDB-lite"/>
    </source>
</evidence>
<dbReference type="PANTHER" id="PTHR21337:SF0">
    <property type="entry name" value="PHOSPHO-2-DEHYDRO-3-DEOXYHEPTONATE ALDOLASE"/>
    <property type="match status" value="1"/>
</dbReference>
<feature type="binding site" evidence="3">
    <location>
        <position position="412"/>
    </location>
    <ligand>
        <name>Mn(2+)</name>
        <dbReference type="ChEBI" id="CHEBI:29035"/>
    </ligand>
</feature>
<accession>D2NU75</accession>
<organism evidence="6 7">
    <name type="scientific">Rothia mucilaginosa (strain DY-18)</name>
    <name type="common">Stomatococcus mucilaginosus</name>
    <dbReference type="NCBI Taxonomy" id="680646"/>
    <lineage>
        <taxon>Bacteria</taxon>
        <taxon>Bacillati</taxon>
        <taxon>Actinomycetota</taxon>
        <taxon>Actinomycetes</taxon>
        <taxon>Micrococcales</taxon>
        <taxon>Micrococcaceae</taxon>
        <taxon>Rothia</taxon>
    </lineage>
</organism>
<comment type="pathway">
    <text evidence="4">Metabolic intermediate biosynthesis; chorismate biosynthesis; chorismate from D-erythrose 4-phosphate and phosphoenolpyruvate: step 1/7.</text>
</comment>
<feature type="binding site" evidence="3">
    <location>
        <position position="484"/>
    </location>
    <ligand>
        <name>Mn(2+)</name>
        <dbReference type="ChEBI" id="CHEBI:29035"/>
    </ligand>
</feature>
<feature type="binding site" evidence="3">
    <location>
        <position position="131"/>
    </location>
    <ligand>
        <name>Mn(2+)</name>
        <dbReference type="ChEBI" id="CHEBI:29035"/>
    </ligand>
</feature>